<reference evidence="2 3" key="1">
    <citation type="submission" date="2021-06" db="EMBL/GenBank/DDBJ databases">
        <title>Caerostris darwini draft genome.</title>
        <authorList>
            <person name="Kono N."/>
            <person name="Arakawa K."/>
        </authorList>
    </citation>
    <scope>NUCLEOTIDE SEQUENCE [LARGE SCALE GENOMIC DNA]</scope>
</reference>
<accession>A0AAV4WKI4</accession>
<proteinExistence type="predicted"/>
<comment type="caution">
    <text evidence="2">The sequence shown here is derived from an EMBL/GenBank/DDBJ whole genome shotgun (WGS) entry which is preliminary data.</text>
</comment>
<dbReference type="AlphaFoldDB" id="A0AAV4WKI4"/>
<dbReference type="Proteomes" id="UP001054837">
    <property type="component" value="Unassembled WGS sequence"/>
</dbReference>
<keyword evidence="1" id="KW-0472">Membrane</keyword>
<keyword evidence="3" id="KW-1185">Reference proteome</keyword>
<sequence>MNLWFSLYPQEQKENVWIVPNGTFLQFWEDIGRHECHLRSSPNLSFSHRGELVCFAVFQYLYCNFIIFLSLLFKAV</sequence>
<organism evidence="2 3">
    <name type="scientific">Caerostris darwini</name>
    <dbReference type="NCBI Taxonomy" id="1538125"/>
    <lineage>
        <taxon>Eukaryota</taxon>
        <taxon>Metazoa</taxon>
        <taxon>Ecdysozoa</taxon>
        <taxon>Arthropoda</taxon>
        <taxon>Chelicerata</taxon>
        <taxon>Arachnida</taxon>
        <taxon>Araneae</taxon>
        <taxon>Araneomorphae</taxon>
        <taxon>Entelegynae</taxon>
        <taxon>Araneoidea</taxon>
        <taxon>Araneidae</taxon>
        <taxon>Caerostris</taxon>
    </lineage>
</organism>
<keyword evidence="1" id="KW-1133">Transmembrane helix</keyword>
<evidence type="ECO:0000313" key="3">
    <source>
        <dbReference type="Proteomes" id="UP001054837"/>
    </source>
</evidence>
<gene>
    <name evidence="2" type="ORF">CDAR_608811</name>
</gene>
<keyword evidence="1" id="KW-0812">Transmembrane</keyword>
<evidence type="ECO:0000256" key="1">
    <source>
        <dbReference type="SAM" id="Phobius"/>
    </source>
</evidence>
<evidence type="ECO:0000313" key="2">
    <source>
        <dbReference type="EMBL" id="GIY82798.1"/>
    </source>
</evidence>
<protein>
    <submittedName>
        <fullName evidence="2">Uncharacterized protein</fullName>
    </submittedName>
</protein>
<dbReference type="EMBL" id="BPLQ01014740">
    <property type="protein sequence ID" value="GIY82798.1"/>
    <property type="molecule type" value="Genomic_DNA"/>
</dbReference>
<feature type="transmembrane region" description="Helical" evidence="1">
    <location>
        <begin position="52"/>
        <end position="73"/>
    </location>
</feature>
<name>A0AAV4WKI4_9ARAC</name>